<accession>A0A0R1HRB5</accession>
<dbReference type="GeneID" id="83547905"/>
<keyword evidence="3" id="KW-1185">Reference proteome</keyword>
<dbReference type="OrthoDB" id="9796171at2"/>
<dbReference type="AlphaFoldDB" id="A0A0R1HRB5"/>
<proteinExistence type="predicted"/>
<dbReference type="PATRIC" id="fig|1423719.4.peg.963"/>
<dbReference type="Proteomes" id="UP000051450">
    <property type="component" value="Unassembled WGS sequence"/>
</dbReference>
<reference evidence="2 3" key="1">
    <citation type="journal article" date="2015" name="Genome Announc.">
        <title>Expanding the biotechnology potential of lactobacilli through comparative genomics of 213 strains and associated genera.</title>
        <authorList>
            <person name="Sun Z."/>
            <person name="Harris H.M."/>
            <person name="McCann A."/>
            <person name="Guo C."/>
            <person name="Argimon S."/>
            <person name="Zhang W."/>
            <person name="Yang X."/>
            <person name="Jeffery I.B."/>
            <person name="Cooney J.C."/>
            <person name="Kagawa T.F."/>
            <person name="Liu W."/>
            <person name="Song Y."/>
            <person name="Salvetti E."/>
            <person name="Wrobel A."/>
            <person name="Rasinkangas P."/>
            <person name="Parkhill J."/>
            <person name="Rea M.C."/>
            <person name="O'Sullivan O."/>
            <person name="Ritari J."/>
            <person name="Douillard F.P."/>
            <person name="Paul Ross R."/>
            <person name="Yang R."/>
            <person name="Briner A.E."/>
            <person name="Felis G.E."/>
            <person name="de Vos W.M."/>
            <person name="Barrangou R."/>
            <person name="Klaenhammer T.R."/>
            <person name="Caufield P.W."/>
            <person name="Cui Y."/>
            <person name="Zhang H."/>
            <person name="O'Toole P.W."/>
        </authorList>
    </citation>
    <scope>NUCLEOTIDE SEQUENCE [LARGE SCALE GENOMIC DNA]</scope>
    <source>
        <strain evidence="2 3">DSM 15638</strain>
    </source>
</reference>
<dbReference type="PROSITE" id="PS51186">
    <property type="entry name" value="GNAT"/>
    <property type="match status" value="1"/>
</dbReference>
<dbReference type="RefSeq" id="WP_057974011.1">
    <property type="nucleotide sequence ID" value="NZ_AZDI01000003.1"/>
</dbReference>
<protein>
    <submittedName>
        <fullName evidence="2">Acetyltransferase</fullName>
    </submittedName>
</protein>
<organism evidence="2 3">
    <name type="scientific">Dellaglioa algida DSM 15638</name>
    <dbReference type="NCBI Taxonomy" id="1423719"/>
    <lineage>
        <taxon>Bacteria</taxon>
        <taxon>Bacillati</taxon>
        <taxon>Bacillota</taxon>
        <taxon>Bacilli</taxon>
        <taxon>Lactobacillales</taxon>
        <taxon>Lactobacillaceae</taxon>
        <taxon>Dellaglioa</taxon>
    </lineage>
</organism>
<dbReference type="Pfam" id="PF13673">
    <property type="entry name" value="Acetyltransf_10"/>
    <property type="match status" value="1"/>
</dbReference>
<sequence>MFTVKSTRDLDSQIYKDALTIRKIVFVGEQNVPIELEIENEAEAIHFVGYKDDKAVVTARTIVEDSETWHIQRVATIKDVRGQHLATDILMFIEGFATVYDIKYLTLGAQDQAQNFYKKLGYEIEGEGFMDAGIPHHTMVKTIEGA</sequence>
<dbReference type="EMBL" id="AZDI01000003">
    <property type="protein sequence ID" value="KRK45985.1"/>
    <property type="molecule type" value="Genomic_DNA"/>
</dbReference>
<keyword evidence="2" id="KW-0808">Transferase</keyword>
<dbReference type="GO" id="GO:0016747">
    <property type="term" value="F:acyltransferase activity, transferring groups other than amino-acyl groups"/>
    <property type="evidence" value="ECO:0007669"/>
    <property type="project" value="InterPro"/>
</dbReference>
<name>A0A0R1HRB5_9LACO</name>
<feature type="domain" description="N-acetyltransferase" evidence="1">
    <location>
        <begin position="5"/>
        <end position="144"/>
    </location>
</feature>
<evidence type="ECO:0000259" key="1">
    <source>
        <dbReference type="PROSITE" id="PS51186"/>
    </source>
</evidence>
<dbReference type="CDD" id="cd04301">
    <property type="entry name" value="NAT_SF"/>
    <property type="match status" value="1"/>
</dbReference>
<dbReference type="SUPFAM" id="SSF55729">
    <property type="entry name" value="Acyl-CoA N-acyltransferases (Nat)"/>
    <property type="match status" value="1"/>
</dbReference>
<dbReference type="STRING" id="1423719.FC66_GL000946"/>
<dbReference type="InterPro" id="IPR000182">
    <property type="entry name" value="GNAT_dom"/>
</dbReference>
<comment type="caution">
    <text evidence="2">The sequence shown here is derived from an EMBL/GenBank/DDBJ whole genome shotgun (WGS) entry which is preliminary data.</text>
</comment>
<evidence type="ECO:0000313" key="3">
    <source>
        <dbReference type="Proteomes" id="UP000051450"/>
    </source>
</evidence>
<gene>
    <name evidence="2" type="ORF">FC66_GL000946</name>
</gene>
<dbReference type="InterPro" id="IPR016181">
    <property type="entry name" value="Acyl_CoA_acyltransferase"/>
</dbReference>
<evidence type="ECO:0000313" key="2">
    <source>
        <dbReference type="EMBL" id="KRK45985.1"/>
    </source>
</evidence>
<dbReference type="Gene3D" id="3.40.630.30">
    <property type="match status" value="1"/>
</dbReference>